<dbReference type="AlphaFoldDB" id="A0A219B3C0"/>
<dbReference type="InterPro" id="IPR042103">
    <property type="entry name" value="SerRS_1_N_sf"/>
</dbReference>
<comment type="catalytic activity">
    <reaction evidence="10 12">
        <text>tRNA(Sec) + L-serine + ATP = L-seryl-tRNA(Sec) + AMP + diphosphate + H(+)</text>
        <dbReference type="Rhea" id="RHEA:42580"/>
        <dbReference type="Rhea" id="RHEA-COMP:9742"/>
        <dbReference type="Rhea" id="RHEA-COMP:10128"/>
        <dbReference type="ChEBI" id="CHEBI:15378"/>
        <dbReference type="ChEBI" id="CHEBI:30616"/>
        <dbReference type="ChEBI" id="CHEBI:33019"/>
        <dbReference type="ChEBI" id="CHEBI:33384"/>
        <dbReference type="ChEBI" id="CHEBI:78442"/>
        <dbReference type="ChEBI" id="CHEBI:78533"/>
        <dbReference type="ChEBI" id="CHEBI:456215"/>
        <dbReference type="EC" id="6.1.1.11"/>
    </reaction>
</comment>
<accession>A0A219B3C0</accession>
<dbReference type="CDD" id="cd00770">
    <property type="entry name" value="SerRS_core"/>
    <property type="match status" value="1"/>
</dbReference>
<evidence type="ECO:0000256" key="5">
    <source>
        <dbReference type="ARBA" id="ARBA00022598"/>
    </source>
</evidence>
<evidence type="ECO:0000256" key="11">
    <source>
        <dbReference type="ARBA" id="ARBA00048823"/>
    </source>
</evidence>
<dbReference type="InterPro" id="IPR002314">
    <property type="entry name" value="aa-tRNA-synt_IIb"/>
</dbReference>
<feature type="binding site" evidence="13">
    <location>
        <position position="382"/>
    </location>
    <ligand>
        <name>L-serine</name>
        <dbReference type="ChEBI" id="CHEBI:33384"/>
    </ligand>
</feature>
<dbReference type="UniPathway" id="UPA00906">
    <property type="reaction ID" value="UER00895"/>
</dbReference>
<gene>
    <name evidence="12" type="primary">serS</name>
    <name evidence="17" type="ORF">B5C34_04535</name>
</gene>
<comment type="catalytic activity">
    <reaction evidence="11 12">
        <text>tRNA(Ser) + L-serine + ATP = L-seryl-tRNA(Ser) + AMP + diphosphate + H(+)</text>
        <dbReference type="Rhea" id="RHEA:12292"/>
        <dbReference type="Rhea" id="RHEA-COMP:9669"/>
        <dbReference type="Rhea" id="RHEA-COMP:9703"/>
        <dbReference type="ChEBI" id="CHEBI:15378"/>
        <dbReference type="ChEBI" id="CHEBI:30616"/>
        <dbReference type="ChEBI" id="CHEBI:33019"/>
        <dbReference type="ChEBI" id="CHEBI:33384"/>
        <dbReference type="ChEBI" id="CHEBI:78442"/>
        <dbReference type="ChEBI" id="CHEBI:78533"/>
        <dbReference type="ChEBI" id="CHEBI:456215"/>
        <dbReference type="EC" id="6.1.1.11"/>
    </reaction>
</comment>
<comment type="subunit">
    <text evidence="12">Homodimer. The tRNA molecule binds across the dimer.</text>
</comment>
<feature type="binding site" evidence="13">
    <location>
        <position position="261"/>
    </location>
    <ligand>
        <name>L-serine</name>
        <dbReference type="ChEBI" id="CHEBI:33384"/>
    </ligand>
</feature>
<keyword evidence="4 12" id="KW-0963">Cytoplasm</keyword>
<dbReference type="InterPro" id="IPR033749">
    <property type="entry name" value="Polyprenyl_synt_CS"/>
</dbReference>
<dbReference type="PANTHER" id="PTHR43697:SF1">
    <property type="entry name" value="SERINE--TRNA LIGASE"/>
    <property type="match status" value="1"/>
</dbReference>
<comment type="caution">
    <text evidence="12">Lacks conserved residue(s) required for the propagation of feature annotation.</text>
</comment>
<evidence type="ECO:0000313" key="17">
    <source>
        <dbReference type="EMBL" id="OWV32791.1"/>
    </source>
</evidence>
<keyword evidence="7 12" id="KW-0067">ATP-binding</keyword>
<dbReference type="SUPFAM" id="SSF55681">
    <property type="entry name" value="Class II aaRS and biotin synthetases"/>
    <property type="match status" value="1"/>
</dbReference>
<dbReference type="PROSITE" id="PS00723">
    <property type="entry name" value="POLYPRENYL_SYNTHASE_1"/>
    <property type="match status" value="1"/>
</dbReference>
<dbReference type="InterPro" id="IPR045864">
    <property type="entry name" value="aa-tRNA-synth_II/BPL/LPL"/>
</dbReference>
<evidence type="ECO:0000256" key="3">
    <source>
        <dbReference type="ARBA" id="ARBA00010728"/>
    </source>
</evidence>
<feature type="domain" description="Aminoacyl-transfer RNA synthetases class-II family profile" evidence="16">
    <location>
        <begin position="187"/>
        <end position="409"/>
    </location>
</feature>
<dbReference type="InterPro" id="IPR015866">
    <property type="entry name" value="Ser-tRNA-synth_1_N"/>
</dbReference>
<dbReference type="InterPro" id="IPR033729">
    <property type="entry name" value="SerRS_core"/>
</dbReference>
<proteinExistence type="inferred from homology"/>
<dbReference type="HAMAP" id="MF_00176">
    <property type="entry name" value="Ser_tRNA_synth_type1"/>
    <property type="match status" value="1"/>
</dbReference>
<dbReference type="SUPFAM" id="SSF46589">
    <property type="entry name" value="tRNA-binding arm"/>
    <property type="match status" value="1"/>
</dbReference>
<dbReference type="InterPro" id="IPR002317">
    <property type="entry name" value="Ser-tRNA-ligase_type_1"/>
</dbReference>
<evidence type="ECO:0000259" key="16">
    <source>
        <dbReference type="PROSITE" id="PS50862"/>
    </source>
</evidence>
<dbReference type="Gene3D" id="1.10.287.40">
    <property type="entry name" value="Serine-tRNA synthetase, tRNA binding domain"/>
    <property type="match status" value="1"/>
</dbReference>
<dbReference type="GO" id="GO:0006434">
    <property type="term" value="P:seryl-tRNA aminoacylation"/>
    <property type="evidence" value="ECO:0007669"/>
    <property type="project" value="UniProtKB-UniRule"/>
</dbReference>
<keyword evidence="15" id="KW-0175">Coiled coil</keyword>
<comment type="function">
    <text evidence="12">Catalyzes the attachment of serine to tRNA(Ser). Is also able to aminoacylate tRNA(Sec) with serine, to form the misacylated tRNA L-seryl-tRNA(Sec), which will be further converted into selenocysteinyl-tRNA(Sec).</text>
</comment>
<keyword evidence="8 12" id="KW-0648">Protein biosynthesis</keyword>
<dbReference type="PANTHER" id="PTHR43697">
    <property type="entry name" value="SERYL-TRNA SYNTHETASE"/>
    <property type="match status" value="1"/>
</dbReference>
<reference evidence="18" key="1">
    <citation type="submission" date="2017-05" db="EMBL/GenBank/DDBJ databases">
        <authorList>
            <person name="Lin X."/>
        </authorList>
    </citation>
    <scope>NUCLEOTIDE SEQUENCE [LARGE SCALE GENOMIC DNA]</scope>
    <source>
        <strain evidence="18">JLT2012</strain>
    </source>
</reference>
<dbReference type="InterPro" id="IPR010978">
    <property type="entry name" value="tRNA-bd_arm"/>
</dbReference>
<evidence type="ECO:0000256" key="10">
    <source>
        <dbReference type="ARBA" id="ARBA00047929"/>
    </source>
</evidence>
<dbReference type="EC" id="6.1.1.11" evidence="12"/>
<feature type="binding site" evidence="12 14">
    <location>
        <begin position="261"/>
        <end position="263"/>
    </location>
    <ligand>
        <name>ATP</name>
        <dbReference type="ChEBI" id="CHEBI:30616"/>
    </ligand>
</feature>
<protein>
    <recommendedName>
        <fullName evidence="12">Serine--tRNA ligase</fullName>
        <ecNumber evidence="12">6.1.1.11</ecNumber>
    </recommendedName>
    <alternativeName>
        <fullName evidence="12">Seryl-tRNA synthetase</fullName>
        <shortName evidence="12">SerRS</shortName>
    </alternativeName>
    <alternativeName>
        <fullName evidence="12">Seryl-tRNA(Ser/Sec) synthetase</fullName>
    </alternativeName>
</protein>
<keyword evidence="5 12" id="KW-0436">Ligase</keyword>
<comment type="pathway">
    <text evidence="2 12">Aminoacyl-tRNA biosynthesis; selenocysteinyl-tRNA(Sec) biosynthesis; L-seryl-tRNA(Sec) from L-serine and tRNA(Sec): step 1/1.</text>
</comment>
<evidence type="ECO:0000256" key="8">
    <source>
        <dbReference type="ARBA" id="ARBA00022917"/>
    </source>
</evidence>
<dbReference type="Pfam" id="PF02403">
    <property type="entry name" value="Seryl_tRNA_N"/>
    <property type="match status" value="1"/>
</dbReference>
<evidence type="ECO:0000256" key="13">
    <source>
        <dbReference type="PIRSR" id="PIRSR001529-1"/>
    </source>
</evidence>
<dbReference type="GO" id="GO:0004828">
    <property type="term" value="F:serine-tRNA ligase activity"/>
    <property type="evidence" value="ECO:0007669"/>
    <property type="project" value="UniProtKB-UniRule"/>
</dbReference>
<feature type="binding site" evidence="12 14">
    <location>
        <begin position="348"/>
        <end position="351"/>
    </location>
    <ligand>
        <name>ATP</name>
        <dbReference type="ChEBI" id="CHEBI:30616"/>
    </ligand>
</feature>
<evidence type="ECO:0000313" key="18">
    <source>
        <dbReference type="Proteomes" id="UP000198462"/>
    </source>
</evidence>
<feature type="binding site" evidence="13">
    <location>
        <position position="230"/>
    </location>
    <ligand>
        <name>L-serine</name>
        <dbReference type="ChEBI" id="CHEBI:33384"/>
    </ligand>
</feature>
<dbReference type="PROSITE" id="PS50862">
    <property type="entry name" value="AA_TRNA_LIGASE_II"/>
    <property type="match status" value="1"/>
</dbReference>
<keyword evidence="9 12" id="KW-0030">Aminoacyl-tRNA synthetase</keyword>
<sequence>MHDIRLIRDDPSGFDRQLARRGVEPVAAGLVATDAQLREVQTEMQAAQARRNEASKLIGKAMAGGNTEEAEGLKAEVAGLKARIPELEERERTLKAELDSVMSALPNLPAADVPDGLTEDDNQFVKDWGEKPSLSFTPKPHDELIDLLGMDMEASAAIAGSRFAVLHQSLAKLHRMLGQFMLDVQSEEHGFRETWVPLLVRDEAMYGTGQLPKFGEDAFHTDDGRWLISTAEVSLTNIARERILDERFLPLTMSALTPCFRSEAGAAGRDTKGLIRQHQFEKVEMVAVTRPEDSDAMHERMLANAEAILQKLDIHYRVMLLSAGDMGAGARKTYDIEVWLPGQDTYREISSVSNCGDYQARRMNARFRPEGAKKPEFVHTLNGSGLAVGRTLVAVLENYQQEDGSVLIPDALKPYARGLEKLTPIQPGDTYPPVPAAGARG</sequence>
<feature type="binding site" evidence="12 13">
    <location>
        <position position="284"/>
    </location>
    <ligand>
        <name>L-serine</name>
        <dbReference type="ChEBI" id="CHEBI:33384"/>
    </ligand>
</feature>
<dbReference type="Pfam" id="PF00587">
    <property type="entry name" value="tRNA-synt_2b"/>
    <property type="match status" value="1"/>
</dbReference>
<evidence type="ECO:0000256" key="1">
    <source>
        <dbReference type="ARBA" id="ARBA00004496"/>
    </source>
</evidence>
<dbReference type="PIRSF" id="PIRSF001529">
    <property type="entry name" value="Ser-tRNA-synth_IIa"/>
    <property type="match status" value="1"/>
</dbReference>
<feature type="binding site" evidence="12">
    <location>
        <position position="384"/>
    </location>
    <ligand>
        <name>L-serine</name>
        <dbReference type="ChEBI" id="CHEBI:33384"/>
    </ligand>
</feature>
<name>A0A219B3C0_9SPHN</name>
<dbReference type="OrthoDB" id="9804647at2"/>
<evidence type="ECO:0000256" key="15">
    <source>
        <dbReference type="SAM" id="Coils"/>
    </source>
</evidence>
<dbReference type="PRINTS" id="PR00981">
    <property type="entry name" value="TRNASYNTHSER"/>
</dbReference>
<dbReference type="Gene3D" id="3.30.930.10">
    <property type="entry name" value="Bira Bifunctional Protein, Domain 2"/>
    <property type="match status" value="1"/>
</dbReference>
<dbReference type="NCBIfam" id="TIGR00414">
    <property type="entry name" value="serS"/>
    <property type="match status" value="1"/>
</dbReference>
<dbReference type="EMBL" id="NFZT01000001">
    <property type="protein sequence ID" value="OWV32791.1"/>
    <property type="molecule type" value="Genomic_DNA"/>
</dbReference>
<keyword evidence="18" id="KW-1185">Reference proteome</keyword>
<feature type="coiled-coil region" evidence="15">
    <location>
        <begin position="30"/>
        <end position="97"/>
    </location>
</feature>
<comment type="domain">
    <text evidence="12">Consists of two distinct domains, a catalytic core and a N-terminal extension that is involved in tRNA binding.</text>
</comment>
<organism evidence="17 18">
    <name type="scientific">Pacificimonas flava</name>
    <dbReference type="NCBI Taxonomy" id="1234595"/>
    <lineage>
        <taxon>Bacteria</taxon>
        <taxon>Pseudomonadati</taxon>
        <taxon>Pseudomonadota</taxon>
        <taxon>Alphaproteobacteria</taxon>
        <taxon>Sphingomonadales</taxon>
        <taxon>Sphingosinicellaceae</taxon>
        <taxon>Pacificimonas</taxon>
    </lineage>
</organism>
<keyword evidence="6 12" id="KW-0547">Nucleotide-binding</keyword>
<evidence type="ECO:0000256" key="9">
    <source>
        <dbReference type="ARBA" id="ARBA00023146"/>
    </source>
</evidence>
<comment type="similarity">
    <text evidence="3 12">Belongs to the class-II aminoacyl-tRNA synthetase family. Type-1 seryl-tRNA synthetase subfamily.</text>
</comment>
<evidence type="ECO:0000256" key="7">
    <source>
        <dbReference type="ARBA" id="ARBA00022840"/>
    </source>
</evidence>
<evidence type="ECO:0000256" key="4">
    <source>
        <dbReference type="ARBA" id="ARBA00022490"/>
    </source>
</evidence>
<dbReference type="GO" id="GO:0016260">
    <property type="term" value="P:selenocysteine biosynthetic process"/>
    <property type="evidence" value="ECO:0007669"/>
    <property type="project" value="UniProtKB-UniRule"/>
</dbReference>
<comment type="subcellular location">
    <subcellularLocation>
        <location evidence="1 12">Cytoplasm</location>
    </subcellularLocation>
</comment>
<dbReference type="Proteomes" id="UP000198462">
    <property type="component" value="Unassembled WGS sequence"/>
</dbReference>
<dbReference type="GO" id="GO:0005737">
    <property type="term" value="C:cytoplasm"/>
    <property type="evidence" value="ECO:0007669"/>
    <property type="project" value="UniProtKB-SubCell"/>
</dbReference>
<comment type="caution">
    <text evidence="17">The sequence shown here is derived from an EMBL/GenBank/DDBJ whole genome shotgun (WGS) entry which is preliminary data.</text>
</comment>
<dbReference type="RefSeq" id="WP_088711581.1">
    <property type="nucleotide sequence ID" value="NZ_NFZT01000001.1"/>
</dbReference>
<evidence type="ECO:0000256" key="14">
    <source>
        <dbReference type="PIRSR" id="PIRSR001529-2"/>
    </source>
</evidence>
<evidence type="ECO:0000256" key="12">
    <source>
        <dbReference type="HAMAP-Rule" id="MF_00176"/>
    </source>
</evidence>
<evidence type="ECO:0000256" key="6">
    <source>
        <dbReference type="ARBA" id="ARBA00022741"/>
    </source>
</evidence>
<evidence type="ECO:0000256" key="2">
    <source>
        <dbReference type="ARBA" id="ARBA00005045"/>
    </source>
</evidence>
<dbReference type="InterPro" id="IPR006195">
    <property type="entry name" value="aa-tRNA-synth_II"/>
</dbReference>
<feature type="binding site" evidence="12">
    <location>
        <begin position="230"/>
        <end position="232"/>
    </location>
    <ligand>
        <name>L-serine</name>
        <dbReference type="ChEBI" id="CHEBI:33384"/>
    </ligand>
</feature>
<dbReference type="GO" id="GO:0005524">
    <property type="term" value="F:ATP binding"/>
    <property type="evidence" value="ECO:0007669"/>
    <property type="project" value="UniProtKB-UniRule"/>
</dbReference>